<keyword evidence="1" id="KW-0472">Membrane</keyword>
<proteinExistence type="predicted"/>
<keyword evidence="1" id="KW-1133">Transmembrane helix</keyword>
<sequence length="145" mass="15869">MTSNRGFSFIEILIALVVVTISGVGSMKLYSYIEQLKGDAIHTLRAQQVAQQQVSLLQTINTQGQNCTSDEGGEDITLDNVENCSISLEQSSPFEIETSVENILSDTDGTFGKLLQVKVTWDDRAGNQQSVTMLTMVSKFSNLIT</sequence>
<dbReference type="RefSeq" id="WP_068905629.1">
    <property type="nucleotide sequence ID" value="NZ_JBHUIF010000031.1"/>
</dbReference>
<dbReference type="Proteomes" id="UP000094936">
    <property type="component" value="Unassembled WGS sequence"/>
</dbReference>
<keyword evidence="3" id="KW-1185">Reference proteome</keyword>
<dbReference type="InterPro" id="IPR012902">
    <property type="entry name" value="N_methyl_site"/>
</dbReference>
<feature type="transmembrane region" description="Helical" evidence="1">
    <location>
        <begin position="6"/>
        <end position="27"/>
    </location>
</feature>
<protein>
    <recommendedName>
        <fullName evidence="4">Prepilin-type N-terminal cleavage/methylation domain-containing protein</fullName>
    </recommendedName>
</protein>
<accession>A0A1C3E762</accession>
<evidence type="ECO:0008006" key="4">
    <source>
        <dbReference type="Google" id="ProtNLM"/>
    </source>
</evidence>
<dbReference type="STRING" id="1080227.A8L45_22710"/>
<dbReference type="EMBL" id="LYBM01000079">
    <property type="protein sequence ID" value="ODA29063.1"/>
    <property type="molecule type" value="Genomic_DNA"/>
</dbReference>
<evidence type="ECO:0000256" key="1">
    <source>
        <dbReference type="SAM" id="Phobius"/>
    </source>
</evidence>
<keyword evidence="1" id="KW-0812">Transmembrane</keyword>
<evidence type="ECO:0000313" key="3">
    <source>
        <dbReference type="Proteomes" id="UP000094936"/>
    </source>
</evidence>
<reference evidence="2 3" key="1">
    <citation type="submission" date="2016-05" db="EMBL/GenBank/DDBJ databases">
        <title>Genomic Taxonomy of the Vibrionaceae.</title>
        <authorList>
            <person name="Gomez-Gil B."/>
            <person name="Enciso-Ibarra J."/>
        </authorList>
    </citation>
    <scope>NUCLEOTIDE SEQUENCE [LARGE SCALE GENOMIC DNA]</scope>
    <source>
        <strain evidence="2 3">CAIM 1920</strain>
    </source>
</reference>
<evidence type="ECO:0000313" key="2">
    <source>
        <dbReference type="EMBL" id="ODA29063.1"/>
    </source>
</evidence>
<organism evidence="2 3">
    <name type="scientific">Veronia pacifica</name>
    <dbReference type="NCBI Taxonomy" id="1080227"/>
    <lineage>
        <taxon>Bacteria</taxon>
        <taxon>Pseudomonadati</taxon>
        <taxon>Pseudomonadota</taxon>
        <taxon>Gammaproteobacteria</taxon>
        <taxon>Vibrionales</taxon>
        <taxon>Vibrionaceae</taxon>
        <taxon>Veronia</taxon>
    </lineage>
</organism>
<dbReference type="Pfam" id="PF07963">
    <property type="entry name" value="N_methyl"/>
    <property type="match status" value="1"/>
</dbReference>
<comment type="caution">
    <text evidence="2">The sequence shown here is derived from an EMBL/GenBank/DDBJ whole genome shotgun (WGS) entry which is preliminary data.</text>
</comment>
<dbReference type="NCBIfam" id="TIGR02532">
    <property type="entry name" value="IV_pilin_GFxxxE"/>
    <property type="match status" value="1"/>
</dbReference>
<name>A0A1C3E762_9GAMM</name>
<gene>
    <name evidence="2" type="ORF">A8L45_22710</name>
</gene>
<dbReference type="AlphaFoldDB" id="A0A1C3E762"/>
<dbReference type="OrthoDB" id="5917613at2"/>